<feature type="transmembrane region" description="Helical" evidence="6">
    <location>
        <begin position="307"/>
        <end position="332"/>
    </location>
</feature>
<feature type="transmembrane region" description="Helical" evidence="6">
    <location>
        <begin position="66"/>
        <end position="83"/>
    </location>
</feature>
<keyword evidence="4 6" id="KW-1133">Transmembrane helix</keyword>
<evidence type="ECO:0000256" key="6">
    <source>
        <dbReference type="SAM" id="Phobius"/>
    </source>
</evidence>
<dbReference type="OrthoDB" id="9814461at2"/>
<evidence type="ECO:0000313" key="7">
    <source>
        <dbReference type="EMBL" id="TWD14348.1"/>
    </source>
</evidence>
<keyword evidence="2" id="KW-1003">Cell membrane</keyword>
<dbReference type="AlphaFoldDB" id="A0A560W9Q1"/>
<sequence>MSALLSSPILRRTLLALVLFVVSVFAIDLLSGFRQGQVASIAYLAIAAGGLTVLTGINGQLSLGHGAFMAVGAYTTALLLGRWENMPLLLLLLISIVVTMAVGAAVGVAAARLHGPYIAGATLALAIAVPALAIHFKDTLGGEPGLRVPTRDVPPLADDALFFLTGTDTGTMQWLATVSVACLIVTFLLLRNLSESRVGRRWRAVRDDPVAAQLAGIDLGRSRVLCFVVSTATAGLAGSLMAMITRIAAPSGFNLVLSLTLLMAVVLGGLGTLTGALIGAVLLSLLPTFVTNFGSGMGLSDLQAAELAPLVLGLTTMAVVLLAPAGLVGSLLRWRQQARLSRS</sequence>
<evidence type="ECO:0000313" key="8">
    <source>
        <dbReference type="Proteomes" id="UP000315628"/>
    </source>
</evidence>
<dbReference type="Pfam" id="PF02653">
    <property type="entry name" value="BPD_transp_2"/>
    <property type="match status" value="1"/>
</dbReference>
<reference evidence="7 8" key="1">
    <citation type="submission" date="2019-06" db="EMBL/GenBank/DDBJ databases">
        <title>Sequencing the genomes of 1000 actinobacteria strains.</title>
        <authorList>
            <person name="Klenk H.-P."/>
        </authorList>
    </citation>
    <scope>NUCLEOTIDE SEQUENCE [LARGE SCALE GENOMIC DNA]</scope>
    <source>
        <strain evidence="7 8">DSM 18935</strain>
    </source>
</reference>
<dbReference type="RefSeq" id="WP_144857229.1">
    <property type="nucleotide sequence ID" value="NZ_BAAAYT010000005.1"/>
</dbReference>
<feature type="transmembrane region" description="Helical" evidence="6">
    <location>
        <begin position="277"/>
        <end position="295"/>
    </location>
</feature>
<comment type="subcellular location">
    <subcellularLocation>
        <location evidence="1">Cell membrane</location>
        <topology evidence="1">Multi-pass membrane protein</topology>
    </subcellularLocation>
</comment>
<name>A0A560W9Q1_9MICO</name>
<keyword evidence="8" id="KW-1185">Reference proteome</keyword>
<dbReference type="PANTHER" id="PTHR30482:SF10">
    <property type="entry name" value="HIGH-AFFINITY BRANCHED-CHAIN AMINO ACID TRANSPORT PROTEIN BRAE"/>
    <property type="match status" value="1"/>
</dbReference>
<dbReference type="EMBL" id="VIUW01000003">
    <property type="protein sequence ID" value="TWD14348.1"/>
    <property type="molecule type" value="Genomic_DNA"/>
</dbReference>
<dbReference type="CDD" id="cd06581">
    <property type="entry name" value="TM_PBP1_LivM_like"/>
    <property type="match status" value="1"/>
</dbReference>
<dbReference type="InterPro" id="IPR043428">
    <property type="entry name" value="LivM-like"/>
</dbReference>
<keyword evidence="3 6" id="KW-0812">Transmembrane</keyword>
<feature type="transmembrane region" description="Helical" evidence="6">
    <location>
        <begin position="36"/>
        <end position="54"/>
    </location>
</feature>
<keyword evidence="5 6" id="KW-0472">Membrane</keyword>
<feature type="transmembrane region" description="Helical" evidence="6">
    <location>
        <begin position="172"/>
        <end position="193"/>
    </location>
</feature>
<feature type="transmembrane region" description="Helical" evidence="6">
    <location>
        <begin position="117"/>
        <end position="136"/>
    </location>
</feature>
<organism evidence="7 8">
    <name type="scientific">Marihabitans asiaticum</name>
    <dbReference type="NCBI Taxonomy" id="415218"/>
    <lineage>
        <taxon>Bacteria</taxon>
        <taxon>Bacillati</taxon>
        <taxon>Actinomycetota</taxon>
        <taxon>Actinomycetes</taxon>
        <taxon>Micrococcales</taxon>
        <taxon>Intrasporangiaceae</taxon>
        <taxon>Marihabitans</taxon>
    </lineage>
</organism>
<evidence type="ECO:0000256" key="5">
    <source>
        <dbReference type="ARBA" id="ARBA00023136"/>
    </source>
</evidence>
<dbReference type="PANTHER" id="PTHR30482">
    <property type="entry name" value="HIGH-AFFINITY BRANCHED-CHAIN AMINO ACID TRANSPORT SYSTEM PERMEASE"/>
    <property type="match status" value="1"/>
</dbReference>
<dbReference type="GO" id="GO:0015658">
    <property type="term" value="F:branched-chain amino acid transmembrane transporter activity"/>
    <property type="evidence" value="ECO:0007669"/>
    <property type="project" value="InterPro"/>
</dbReference>
<evidence type="ECO:0000256" key="1">
    <source>
        <dbReference type="ARBA" id="ARBA00004651"/>
    </source>
</evidence>
<feature type="transmembrane region" description="Helical" evidence="6">
    <location>
        <begin position="89"/>
        <end position="110"/>
    </location>
</feature>
<comment type="caution">
    <text evidence="7">The sequence shown here is derived from an EMBL/GenBank/DDBJ whole genome shotgun (WGS) entry which is preliminary data.</text>
</comment>
<gene>
    <name evidence="7" type="ORF">FB557_1757</name>
</gene>
<dbReference type="GO" id="GO:0005886">
    <property type="term" value="C:plasma membrane"/>
    <property type="evidence" value="ECO:0007669"/>
    <property type="project" value="UniProtKB-SubCell"/>
</dbReference>
<protein>
    <submittedName>
        <fullName evidence="7">Amino acid/amide ABC transporter membrane protein 2 (HAAT family)</fullName>
    </submittedName>
</protein>
<accession>A0A560W9Q1</accession>
<evidence type="ECO:0000256" key="3">
    <source>
        <dbReference type="ARBA" id="ARBA00022692"/>
    </source>
</evidence>
<dbReference type="Proteomes" id="UP000315628">
    <property type="component" value="Unassembled WGS sequence"/>
</dbReference>
<feature type="transmembrane region" description="Helical" evidence="6">
    <location>
        <begin position="251"/>
        <end position="270"/>
    </location>
</feature>
<proteinExistence type="predicted"/>
<evidence type="ECO:0000256" key="2">
    <source>
        <dbReference type="ARBA" id="ARBA00022475"/>
    </source>
</evidence>
<evidence type="ECO:0000256" key="4">
    <source>
        <dbReference type="ARBA" id="ARBA00022989"/>
    </source>
</evidence>
<feature type="transmembrane region" description="Helical" evidence="6">
    <location>
        <begin position="224"/>
        <end position="245"/>
    </location>
</feature>
<dbReference type="InterPro" id="IPR001851">
    <property type="entry name" value="ABC_transp_permease"/>
</dbReference>